<proteinExistence type="predicted"/>
<dbReference type="AlphaFoldDB" id="A0A914CIY4"/>
<accession>A0A914CIY4</accession>
<name>A0A914CIY4_9BILA</name>
<reference evidence="2" key="1">
    <citation type="submission" date="2022-11" db="UniProtKB">
        <authorList>
            <consortium name="WormBaseParasite"/>
        </authorList>
    </citation>
    <scope>IDENTIFICATION</scope>
</reference>
<evidence type="ECO:0000313" key="1">
    <source>
        <dbReference type="Proteomes" id="UP000887540"/>
    </source>
</evidence>
<sequence length="99" mass="11392">MPLDDNSFPCFWLTIGIGNDTRVESMFKKIYPQCKIFGIDSNPEQFGDFDAYGTPLPFAVGVNEDVLPLVILEKKGYVFHKEVKVMPMNIILKDWNIKY</sequence>
<dbReference type="Proteomes" id="UP000887540">
    <property type="component" value="Unplaced"/>
</dbReference>
<keyword evidence="1" id="KW-1185">Reference proteome</keyword>
<organism evidence="1 2">
    <name type="scientific">Acrobeloides nanus</name>
    <dbReference type="NCBI Taxonomy" id="290746"/>
    <lineage>
        <taxon>Eukaryota</taxon>
        <taxon>Metazoa</taxon>
        <taxon>Ecdysozoa</taxon>
        <taxon>Nematoda</taxon>
        <taxon>Chromadorea</taxon>
        <taxon>Rhabditida</taxon>
        <taxon>Tylenchina</taxon>
        <taxon>Cephalobomorpha</taxon>
        <taxon>Cephaloboidea</taxon>
        <taxon>Cephalobidae</taxon>
        <taxon>Acrobeloides</taxon>
    </lineage>
</organism>
<dbReference type="WBParaSite" id="ACRNAN_scaffold10889.g9735.t1">
    <property type="protein sequence ID" value="ACRNAN_scaffold10889.g9735.t1"/>
    <property type="gene ID" value="ACRNAN_scaffold10889.g9735"/>
</dbReference>
<protein>
    <submittedName>
        <fullName evidence="2">Uncharacterized protein</fullName>
    </submittedName>
</protein>
<evidence type="ECO:0000313" key="2">
    <source>
        <dbReference type="WBParaSite" id="ACRNAN_scaffold10889.g9735.t1"/>
    </source>
</evidence>